<dbReference type="CDD" id="cd01425">
    <property type="entry name" value="RPS2"/>
    <property type="match status" value="1"/>
</dbReference>
<dbReference type="InterPro" id="IPR005706">
    <property type="entry name" value="Ribosomal_uS2_bac/mit/plastid"/>
</dbReference>
<evidence type="ECO:0000256" key="1">
    <source>
        <dbReference type="ARBA" id="ARBA00006242"/>
    </source>
</evidence>
<dbReference type="Gene3D" id="3.40.50.10490">
    <property type="entry name" value="Glucose-6-phosphate isomerase like protein, domain 1"/>
    <property type="match status" value="1"/>
</dbReference>
<dbReference type="SUPFAM" id="SSF52313">
    <property type="entry name" value="Ribosomal protein S2"/>
    <property type="match status" value="1"/>
</dbReference>
<reference evidence="4 5" key="1">
    <citation type="submission" date="2018-02" db="EMBL/GenBank/DDBJ databases">
        <title>Genome sequence of the basidiomycete white-rot fungus Phlebia centrifuga.</title>
        <authorList>
            <person name="Granchi Z."/>
            <person name="Peng M."/>
            <person name="de Vries R.P."/>
            <person name="Hilden K."/>
            <person name="Makela M.R."/>
            <person name="Grigoriev I."/>
            <person name="Riley R."/>
        </authorList>
    </citation>
    <scope>NUCLEOTIDE SEQUENCE [LARGE SCALE GENOMIC DNA]</scope>
    <source>
        <strain evidence="4 5">FBCC195</strain>
    </source>
</reference>
<comment type="similarity">
    <text evidence="1">Belongs to the universal ribosomal protein uS2 family.</text>
</comment>
<dbReference type="HAMAP" id="MF_00291_B">
    <property type="entry name" value="Ribosomal_uS2_B"/>
    <property type="match status" value="1"/>
</dbReference>
<evidence type="ECO:0008006" key="6">
    <source>
        <dbReference type="Google" id="ProtNLM"/>
    </source>
</evidence>
<dbReference type="PRINTS" id="PR00395">
    <property type="entry name" value="RIBOSOMALS2"/>
</dbReference>
<keyword evidence="2" id="KW-0689">Ribosomal protein</keyword>
<evidence type="ECO:0000256" key="3">
    <source>
        <dbReference type="ARBA" id="ARBA00023274"/>
    </source>
</evidence>
<dbReference type="AlphaFoldDB" id="A0A2R6S596"/>
<dbReference type="GO" id="GO:0006412">
    <property type="term" value="P:translation"/>
    <property type="evidence" value="ECO:0007669"/>
    <property type="project" value="InterPro"/>
</dbReference>
<dbReference type="GO" id="GO:0003735">
    <property type="term" value="F:structural constituent of ribosome"/>
    <property type="evidence" value="ECO:0007669"/>
    <property type="project" value="InterPro"/>
</dbReference>
<dbReference type="OrthoDB" id="2320368at2759"/>
<sequence>MSSQPLRHWLAAATRCRRQALRPATGLGQVRCINFTAGAEVPLETVDDWTQFQLDRADFKTLVQTFSEFGSTQNRENTFQPHHPLHRPVAPSQATISALLASGAHFGHSKSLMNTNFTPYAYGVRAGITVIDLDTTLPLLRRAAQVVRAIAAKDGIIVFVGTRPDLRSAVRKAAERLEGQGFHVGEKWLPGTLTNRLSMYSSEVNKERRVIPDLVIFLNPVANIHAIRECAIEHIPTIGIVDSNVDPRIVMYPIPANDESTRTAELIAGILSVAGREGVALKREEEQRIKGKARAAAKFLQRAREQADVSL</sequence>
<dbReference type="GO" id="GO:0005763">
    <property type="term" value="C:mitochondrial small ribosomal subunit"/>
    <property type="evidence" value="ECO:0007669"/>
    <property type="project" value="TreeGrafter"/>
</dbReference>
<protein>
    <recommendedName>
        <fullName evidence="6">Ribosomal protein S2</fullName>
    </recommendedName>
</protein>
<dbReference type="PANTHER" id="PTHR12534">
    <property type="entry name" value="30S RIBOSOMAL PROTEIN S2 PROKARYOTIC AND ORGANELLAR"/>
    <property type="match status" value="1"/>
</dbReference>
<evidence type="ECO:0000256" key="2">
    <source>
        <dbReference type="ARBA" id="ARBA00022980"/>
    </source>
</evidence>
<keyword evidence="5" id="KW-1185">Reference proteome</keyword>
<comment type="caution">
    <text evidence="4">The sequence shown here is derived from an EMBL/GenBank/DDBJ whole genome shotgun (WGS) entry which is preliminary data.</text>
</comment>
<dbReference type="InterPro" id="IPR018130">
    <property type="entry name" value="Ribosomal_uS2_CS"/>
</dbReference>
<organism evidence="4 5">
    <name type="scientific">Hermanssonia centrifuga</name>
    <dbReference type="NCBI Taxonomy" id="98765"/>
    <lineage>
        <taxon>Eukaryota</taxon>
        <taxon>Fungi</taxon>
        <taxon>Dikarya</taxon>
        <taxon>Basidiomycota</taxon>
        <taxon>Agaricomycotina</taxon>
        <taxon>Agaricomycetes</taxon>
        <taxon>Polyporales</taxon>
        <taxon>Meruliaceae</taxon>
        <taxon>Hermanssonia</taxon>
    </lineage>
</organism>
<accession>A0A2R6S596</accession>
<keyword evidence="3" id="KW-0687">Ribonucleoprotein</keyword>
<evidence type="ECO:0000313" key="4">
    <source>
        <dbReference type="EMBL" id="PSS37425.1"/>
    </source>
</evidence>
<name>A0A2R6S596_9APHY</name>
<evidence type="ECO:0000313" key="5">
    <source>
        <dbReference type="Proteomes" id="UP000186601"/>
    </source>
</evidence>
<dbReference type="Proteomes" id="UP000186601">
    <property type="component" value="Unassembled WGS sequence"/>
</dbReference>
<dbReference type="PANTHER" id="PTHR12534:SF0">
    <property type="entry name" value="SMALL RIBOSOMAL SUBUNIT PROTEIN US2M"/>
    <property type="match status" value="1"/>
</dbReference>
<dbReference type="STRING" id="98765.A0A2R6S596"/>
<proteinExistence type="inferred from homology"/>
<dbReference type="InterPro" id="IPR023591">
    <property type="entry name" value="Ribosomal_uS2_flav_dom_sf"/>
</dbReference>
<dbReference type="InterPro" id="IPR001865">
    <property type="entry name" value="Ribosomal_uS2"/>
</dbReference>
<dbReference type="EMBL" id="MLYV02000043">
    <property type="protein sequence ID" value="PSS37425.1"/>
    <property type="molecule type" value="Genomic_DNA"/>
</dbReference>
<dbReference type="PROSITE" id="PS00962">
    <property type="entry name" value="RIBOSOMAL_S2_1"/>
    <property type="match status" value="1"/>
</dbReference>
<gene>
    <name evidence="4" type="ORF">PHLCEN_2v729</name>
</gene>
<dbReference type="Pfam" id="PF00318">
    <property type="entry name" value="Ribosomal_S2"/>
    <property type="match status" value="2"/>
</dbReference>